<evidence type="ECO:0000313" key="2">
    <source>
        <dbReference type="Proteomes" id="UP000005391"/>
    </source>
</evidence>
<dbReference type="Proteomes" id="UP000005391">
    <property type="component" value="Unassembled WGS sequence"/>
</dbReference>
<gene>
    <name evidence="1" type="ORF">HMPREF1977_0435</name>
</gene>
<protein>
    <submittedName>
        <fullName evidence="1">Uncharacterized protein</fullName>
    </submittedName>
</protein>
<reference evidence="1 2" key="1">
    <citation type="submission" date="2010-10" db="EMBL/GenBank/DDBJ databases">
        <authorList>
            <person name="Muzny D."/>
            <person name="Qin X."/>
            <person name="Deng J."/>
            <person name="Jiang H."/>
            <person name="Liu Y."/>
            <person name="Qu J."/>
            <person name="Song X.-Z."/>
            <person name="Zhang L."/>
            <person name="Thornton R."/>
            <person name="Coyle M."/>
            <person name="Francisco L."/>
            <person name="Jackson L."/>
            <person name="Javaid M."/>
            <person name="Korchina V."/>
            <person name="Kovar C."/>
            <person name="Mata R."/>
            <person name="Mathew T."/>
            <person name="Ngo R."/>
            <person name="Nguyen L."/>
            <person name="Nguyen N."/>
            <person name="Okwuonu G."/>
            <person name="Ongeri F."/>
            <person name="Pham C."/>
            <person name="Simmons D."/>
            <person name="Wilczek-Boney K."/>
            <person name="Hale W."/>
            <person name="Jakkamsetti A."/>
            <person name="Pham P."/>
            <person name="Ruth R."/>
            <person name="San Lucas F."/>
            <person name="Warren J."/>
            <person name="Zhang J."/>
            <person name="Zhao Z."/>
            <person name="Zhou C."/>
            <person name="Zhu D."/>
            <person name="Lee S."/>
            <person name="Bess C."/>
            <person name="Blankenburg K."/>
            <person name="Forbes L."/>
            <person name="Fu Q."/>
            <person name="Gubbala S."/>
            <person name="Hirani K."/>
            <person name="Jayaseelan J.C."/>
            <person name="Lara F."/>
            <person name="Munidasa M."/>
            <person name="Palculict T."/>
            <person name="Patil S."/>
            <person name="Pu L.-L."/>
            <person name="Saada N."/>
            <person name="Tang L."/>
            <person name="Weissenberger G."/>
            <person name="Zhu Y."/>
            <person name="Hemphill L."/>
            <person name="Shang Y."/>
            <person name="Youmans B."/>
            <person name="Ayvaz T."/>
            <person name="Ross M."/>
            <person name="Santibanez J."/>
            <person name="Aqrawi P."/>
            <person name="Gross S."/>
            <person name="Joshi V."/>
            <person name="Fowler G."/>
            <person name="Nazareth L."/>
            <person name="Reid J."/>
            <person name="Worley K."/>
            <person name="Petrosino J."/>
            <person name="Highlander S."/>
            <person name="Gibbs R."/>
        </authorList>
    </citation>
    <scope>NUCLEOTIDE SEQUENCE [LARGE SCALE GENOMIC DNA]</scope>
    <source>
        <strain evidence="1 2">F0287</strain>
    </source>
</reference>
<sequence>MPKVVAQQAIETLAKFFYYKRANIVRYLLMLLSQTHKISF</sequence>
<dbReference type="HOGENOM" id="CLU_3286738_0_0_10"/>
<organism evidence="1 2">
    <name type="scientific">Capnocytophaga ochracea F0287</name>
    <dbReference type="NCBI Taxonomy" id="873517"/>
    <lineage>
        <taxon>Bacteria</taxon>
        <taxon>Pseudomonadati</taxon>
        <taxon>Bacteroidota</taxon>
        <taxon>Flavobacteriia</taxon>
        <taxon>Flavobacteriales</taxon>
        <taxon>Flavobacteriaceae</taxon>
        <taxon>Capnocytophaga</taxon>
    </lineage>
</organism>
<proteinExistence type="predicted"/>
<evidence type="ECO:0000313" key="1">
    <source>
        <dbReference type="EMBL" id="EFS98345.1"/>
    </source>
</evidence>
<comment type="caution">
    <text evidence="1">The sequence shown here is derived from an EMBL/GenBank/DDBJ whole genome shotgun (WGS) entry which is preliminary data.</text>
</comment>
<name>E4MPX5_CAPOC</name>
<accession>E4MPX5</accession>
<dbReference type="EMBL" id="AEOH01000010">
    <property type="protein sequence ID" value="EFS98345.1"/>
    <property type="molecule type" value="Genomic_DNA"/>
</dbReference>
<dbReference type="AlphaFoldDB" id="E4MPX5"/>